<keyword evidence="3" id="KW-1133">Transmembrane helix</keyword>
<dbReference type="NCBIfam" id="TIGR00254">
    <property type="entry name" value="GGDEF"/>
    <property type="match status" value="1"/>
</dbReference>
<dbReference type="InterPro" id="IPR029787">
    <property type="entry name" value="Nucleotide_cyclase"/>
</dbReference>
<dbReference type="RefSeq" id="WP_146872081.1">
    <property type="nucleotide sequence ID" value="NZ_VJWE01000017.1"/>
</dbReference>
<dbReference type="GeneID" id="51113122"/>
<protein>
    <recommendedName>
        <fullName evidence="1">diguanylate cyclase</fullName>
        <ecNumber evidence="1">2.7.7.65</ecNumber>
    </recommendedName>
</protein>
<dbReference type="GO" id="GO:0052621">
    <property type="term" value="F:diguanylate cyclase activity"/>
    <property type="evidence" value="ECO:0007669"/>
    <property type="project" value="UniProtKB-EC"/>
</dbReference>
<dbReference type="AlphaFoldDB" id="A0A561XC84"/>
<dbReference type="PROSITE" id="PS50887">
    <property type="entry name" value="GGDEF"/>
    <property type="match status" value="1"/>
</dbReference>
<organism evidence="5 6">
    <name type="scientific">Acidovorax delafieldii</name>
    <name type="common">Pseudomonas delafieldii</name>
    <dbReference type="NCBI Taxonomy" id="47920"/>
    <lineage>
        <taxon>Bacteria</taxon>
        <taxon>Pseudomonadati</taxon>
        <taxon>Pseudomonadota</taxon>
        <taxon>Betaproteobacteria</taxon>
        <taxon>Burkholderiales</taxon>
        <taxon>Comamonadaceae</taxon>
        <taxon>Acidovorax</taxon>
    </lineage>
</organism>
<dbReference type="InterPro" id="IPR000160">
    <property type="entry name" value="GGDEF_dom"/>
</dbReference>
<keyword evidence="3" id="KW-0472">Membrane</keyword>
<feature type="transmembrane region" description="Helical" evidence="3">
    <location>
        <begin position="124"/>
        <end position="149"/>
    </location>
</feature>
<comment type="catalytic activity">
    <reaction evidence="2">
        <text>2 GTP = 3',3'-c-di-GMP + 2 diphosphate</text>
        <dbReference type="Rhea" id="RHEA:24898"/>
        <dbReference type="ChEBI" id="CHEBI:33019"/>
        <dbReference type="ChEBI" id="CHEBI:37565"/>
        <dbReference type="ChEBI" id="CHEBI:58805"/>
        <dbReference type="EC" id="2.7.7.65"/>
    </reaction>
</comment>
<gene>
    <name evidence="5" type="ORF">ATF69_4080</name>
</gene>
<feature type="transmembrane region" description="Helical" evidence="3">
    <location>
        <begin position="43"/>
        <end position="61"/>
    </location>
</feature>
<dbReference type="PANTHER" id="PTHR45138:SF9">
    <property type="entry name" value="DIGUANYLATE CYCLASE DGCM-RELATED"/>
    <property type="match status" value="1"/>
</dbReference>
<name>A0A561XC84_ACIDE</name>
<feature type="transmembrane region" description="Helical" evidence="3">
    <location>
        <begin position="245"/>
        <end position="265"/>
    </location>
</feature>
<dbReference type="EC" id="2.7.7.65" evidence="1"/>
<dbReference type="PANTHER" id="PTHR45138">
    <property type="entry name" value="REGULATORY COMPONENTS OF SENSORY TRANSDUCTION SYSTEM"/>
    <property type="match status" value="1"/>
</dbReference>
<evidence type="ECO:0000313" key="6">
    <source>
        <dbReference type="Proteomes" id="UP000321485"/>
    </source>
</evidence>
<keyword evidence="3" id="KW-0812">Transmembrane</keyword>
<dbReference type="InterPro" id="IPR050469">
    <property type="entry name" value="Diguanylate_Cyclase"/>
</dbReference>
<dbReference type="Proteomes" id="UP000321485">
    <property type="component" value="Unassembled WGS sequence"/>
</dbReference>
<dbReference type="PROSITE" id="PS51257">
    <property type="entry name" value="PROKAR_LIPOPROTEIN"/>
    <property type="match status" value="1"/>
</dbReference>
<feature type="transmembrane region" description="Helical" evidence="3">
    <location>
        <begin position="271"/>
        <end position="293"/>
    </location>
</feature>
<dbReference type="Gene3D" id="3.30.70.270">
    <property type="match status" value="1"/>
</dbReference>
<feature type="domain" description="GGDEF" evidence="4">
    <location>
        <begin position="335"/>
        <end position="469"/>
    </location>
</feature>
<dbReference type="CDD" id="cd01949">
    <property type="entry name" value="GGDEF"/>
    <property type="match status" value="1"/>
</dbReference>
<feature type="transmembrane region" description="Helical" evidence="3">
    <location>
        <begin position="92"/>
        <end position="112"/>
    </location>
</feature>
<evidence type="ECO:0000256" key="3">
    <source>
        <dbReference type="SAM" id="Phobius"/>
    </source>
</evidence>
<dbReference type="SMART" id="SM00267">
    <property type="entry name" value="GGDEF"/>
    <property type="match status" value="1"/>
</dbReference>
<evidence type="ECO:0000259" key="4">
    <source>
        <dbReference type="PROSITE" id="PS50887"/>
    </source>
</evidence>
<dbReference type="Pfam" id="PF00990">
    <property type="entry name" value="GGDEF"/>
    <property type="match status" value="1"/>
</dbReference>
<dbReference type="EMBL" id="VJWE01000017">
    <property type="protein sequence ID" value="TWG33728.1"/>
    <property type="molecule type" value="Genomic_DNA"/>
</dbReference>
<sequence length="469" mass="49446">MPPTLPRLFAPARTVPPPVAWAALALLIFTACLVGIFARPIGFLSAFWPANALLLGLLVRYPHLARPPAWVAAAVGYVAADLATGSAWGMALWLNAANLLGATAGWLVLRGLDEPILRLQRTVAALYLLLAALVASAVGALAGCGAAPVYFDSPWTDLLSLWFSTELMNYMLIVPVVLAAPRAADPPSHTPDTPLFWRVAPVSSLVLAEGIRTLIGGPGMLAFVVPGLLWCALSYSAFTSSLLSLVVCLWTMAGVATGVLNFTPAHAGDVFSLRVGVTLLALGPLAVACASAARAEALRRLHHAVRHDDLTGVLARRALLKQGDRLLERYQRESTGLAVMMVDVDHFKQVNDQHGHGAGDRLLVSIAQTMARALRADDVLGRMGGEEFAAVLPGVSPTEAQAIAERVRSAVERQALDATQGGPQRATVSIGLVHSATLGADADMDTLLLAADTALYRAKAEGRNRVMVG</sequence>
<accession>A0A561XC84</accession>
<feature type="transmembrane region" description="Helical" evidence="3">
    <location>
        <begin position="20"/>
        <end position="38"/>
    </location>
</feature>
<dbReference type="FunFam" id="3.30.70.270:FF:000001">
    <property type="entry name" value="Diguanylate cyclase domain protein"/>
    <property type="match status" value="1"/>
</dbReference>
<comment type="caution">
    <text evidence="5">The sequence shown here is derived from an EMBL/GenBank/DDBJ whole genome shotgun (WGS) entry which is preliminary data.</text>
</comment>
<evidence type="ECO:0000313" key="5">
    <source>
        <dbReference type="EMBL" id="TWG33728.1"/>
    </source>
</evidence>
<proteinExistence type="predicted"/>
<feature type="transmembrane region" description="Helical" evidence="3">
    <location>
        <begin position="221"/>
        <end position="238"/>
    </location>
</feature>
<dbReference type="SUPFAM" id="SSF55073">
    <property type="entry name" value="Nucleotide cyclase"/>
    <property type="match status" value="1"/>
</dbReference>
<reference evidence="5 6" key="1">
    <citation type="journal article" date="2015" name="Stand. Genomic Sci.">
        <title>Genomic Encyclopedia of Bacterial and Archaeal Type Strains, Phase III: the genomes of soil and plant-associated and newly described type strains.</title>
        <authorList>
            <person name="Whitman W.B."/>
            <person name="Woyke T."/>
            <person name="Klenk H.P."/>
            <person name="Zhou Y."/>
            <person name="Lilburn T.G."/>
            <person name="Beck B.J."/>
            <person name="De Vos P."/>
            <person name="Vandamme P."/>
            <person name="Eisen J.A."/>
            <person name="Garrity G."/>
            <person name="Hugenholtz P."/>
            <person name="Kyrpides N.C."/>
        </authorList>
    </citation>
    <scope>NUCLEOTIDE SEQUENCE [LARGE SCALE GENOMIC DNA]</scope>
    <source>
        <strain evidence="5 6">DSM 64</strain>
    </source>
</reference>
<evidence type="ECO:0000256" key="1">
    <source>
        <dbReference type="ARBA" id="ARBA00012528"/>
    </source>
</evidence>
<dbReference type="InterPro" id="IPR043128">
    <property type="entry name" value="Rev_trsase/Diguanyl_cyclase"/>
</dbReference>
<evidence type="ECO:0000256" key="2">
    <source>
        <dbReference type="ARBA" id="ARBA00034247"/>
    </source>
</evidence>